<accession>A0ABU7DS84</accession>
<sequence>MSAYNPTIGVMYKTLFPLERVFFDPLDPIHLKLCQKTDNKLVSLGFKHRDFLFDGVAMVAQQSLTSCHDYPFGSNFLVYHQICKKLNMIYINHPKRYFSKYLVGVA</sequence>
<proteinExistence type="predicted"/>
<gene>
    <name evidence="1" type="ORF">CHARACLAT_017953</name>
</gene>
<evidence type="ECO:0000313" key="1">
    <source>
        <dbReference type="EMBL" id="MED6277879.1"/>
    </source>
</evidence>
<dbReference type="EMBL" id="JAHUTJ010034331">
    <property type="protein sequence ID" value="MED6277879.1"/>
    <property type="molecule type" value="Genomic_DNA"/>
</dbReference>
<protein>
    <submittedName>
        <fullName evidence="1">Uncharacterized protein</fullName>
    </submittedName>
</protein>
<name>A0ABU7DS84_9TELE</name>
<organism evidence="1 2">
    <name type="scientific">Characodon lateralis</name>
    <dbReference type="NCBI Taxonomy" id="208331"/>
    <lineage>
        <taxon>Eukaryota</taxon>
        <taxon>Metazoa</taxon>
        <taxon>Chordata</taxon>
        <taxon>Craniata</taxon>
        <taxon>Vertebrata</taxon>
        <taxon>Euteleostomi</taxon>
        <taxon>Actinopterygii</taxon>
        <taxon>Neopterygii</taxon>
        <taxon>Teleostei</taxon>
        <taxon>Neoteleostei</taxon>
        <taxon>Acanthomorphata</taxon>
        <taxon>Ovalentaria</taxon>
        <taxon>Atherinomorphae</taxon>
        <taxon>Cyprinodontiformes</taxon>
        <taxon>Goodeidae</taxon>
        <taxon>Characodon</taxon>
    </lineage>
</organism>
<evidence type="ECO:0000313" key="2">
    <source>
        <dbReference type="Proteomes" id="UP001352852"/>
    </source>
</evidence>
<dbReference type="Proteomes" id="UP001352852">
    <property type="component" value="Unassembled WGS sequence"/>
</dbReference>
<comment type="caution">
    <text evidence="1">The sequence shown here is derived from an EMBL/GenBank/DDBJ whole genome shotgun (WGS) entry which is preliminary data.</text>
</comment>
<reference evidence="1 2" key="1">
    <citation type="submission" date="2021-06" db="EMBL/GenBank/DDBJ databases">
        <authorList>
            <person name="Palmer J.M."/>
        </authorList>
    </citation>
    <scope>NUCLEOTIDE SEQUENCE [LARGE SCALE GENOMIC DNA]</scope>
    <source>
        <strain evidence="1 2">CL_MEX2019</strain>
        <tissue evidence="1">Muscle</tissue>
    </source>
</reference>
<keyword evidence="2" id="KW-1185">Reference proteome</keyword>